<evidence type="ECO:0000313" key="1">
    <source>
        <dbReference type="EMBL" id="MPD06228.1"/>
    </source>
</evidence>
<reference evidence="1 2" key="1">
    <citation type="submission" date="2019-05" db="EMBL/GenBank/DDBJ databases">
        <title>Another draft genome of Portunus trituberculatus and its Hox gene families provides insights of decapod evolution.</title>
        <authorList>
            <person name="Jeong J.-H."/>
            <person name="Song I."/>
            <person name="Kim S."/>
            <person name="Choi T."/>
            <person name="Kim D."/>
            <person name="Ryu S."/>
            <person name="Kim W."/>
        </authorList>
    </citation>
    <scope>NUCLEOTIDE SEQUENCE [LARGE SCALE GENOMIC DNA]</scope>
    <source>
        <tissue evidence="1">Muscle</tissue>
    </source>
</reference>
<dbReference type="EMBL" id="VSRR010150030">
    <property type="protein sequence ID" value="MPD06228.1"/>
    <property type="molecule type" value="Genomic_DNA"/>
</dbReference>
<comment type="caution">
    <text evidence="1">The sequence shown here is derived from an EMBL/GenBank/DDBJ whole genome shotgun (WGS) entry which is preliminary data.</text>
</comment>
<proteinExistence type="predicted"/>
<gene>
    <name evidence="1" type="ORF">E2C01_102025</name>
</gene>
<evidence type="ECO:0000313" key="2">
    <source>
        <dbReference type="Proteomes" id="UP000324222"/>
    </source>
</evidence>
<protein>
    <submittedName>
        <fullName evidence="1">Uncharacterized protein</fullName>
    </submittedName>
</protein>
<dbReference type="Proteomes" id="UP000324222">
    <property type="component" value="Unassembled WGS sequence"/>
</dbReference>
<sequence>MSKRTLKVLQRQVEAEPGITAKELKEKNPQLLQNVSVRTIQRRLKDDLCYAHRAP</sequence>
<keyword evidence="2" id="KW-1185">Reference proteome</keyword>
<accession>A0A5B7KLL8</accession>
<name>A0A5B7KLL8_PORTR</name>
<organism evidence="1 2">
    <name type="scientific">Portunus trituberculatus</name>
    <name type="common">Swimming crab</name>
    <name type="synonym">Neptunus trituberculatus</name>
    <dbReference type="NCBI Taxonomy" id="210409"/>
    <lineage>
        <taxon>Eukaryota</taxon>
        <taxon>Metazoa</taxon>
        <taxon>Ecdysozoa</taxon>
        <taxon>Arthropoda</taxon>
        <taxon>Crustacea</taxon>
        <taxon>Multicrustacea</taxon>
        <taxon>Malacostraca</taxon>
        <taxon>Eumalacostraca</taxon>
        <taxon>Eucarida</taxon>
        <taxon>Decapoda</taxon>
        <taxon>Pleocyemata</taxon>
        <taxon>Brachyura</taxon>
        <taxon>Eubrachyura</taxon>
        <taxon>Portunoidea</taxon>
        <taxon>Portunidae</taxon>
        <taxon>Portuninae</taxon>
        <taxon>Portunus</taxon>
    </lineage>
</organism>
<dbReference type="AlphaFoldDB" id="A0A5B7KLL8"/>